<feature type="domain" description="RING-type" evidence="6">
    <location>
        <begin position="20"/>
        <end position="60"/>
    </location>
</feature>
<dbReference type="InParanoid" id="A0A672VF84"/>
<dbReference type="SUPFAM" id="SSF57850">
    <property type="entry name" value="RING/U-box"/>
    <property type="match status" value="1"/>
</dbReference>
<reference evidence="7 8" key="1">
    <citation type="submission" date="2019-11" db="EMBL/GenBank/DDBJ databases">
        <title>Strigops habroptila (kakapo) genome, bStrHab1, primary haplotype, v2.</title>
        <authorList>
            <person name="Jarvis E.D."/>
            <person name="Howard J."/>
            <person name="Rhie A."/>
            <person name="Phillippy A."/>
            <person name="Korlach J."/>
            <person name="Digby A."/>
            <person name="Iorns D."/>
            <person name="Eason D."/>
            <person name="Robertson B."/>
            <person name="Raemaekers T."/>
            <person name="Howe K."/>
            <person name="Lewin H."/>
            <person name="Damas J."/>
            <person name="Hastie A."/>
            <person name="Tracey A."/>
            <person name="Chow W."/>
            <person name="Fedrigo O."/>
        </authorList>
    </citation>
    <scope>NUCLEOTIDE SEQUENCE [LARGE SCALE GENOMIC DNA]</scope>
</reference>
<dbReference type="PROSITE" id="PS00518">
    <property type="entry name" value="ZF_RING_1"/>
    <property type="match status" value="1"/>
</dbReference>
<dbReference type="InterPro" id="IPR013083">
    <property type="entry name" value="Znf_RING/FYVE/PHD"/>
</dbReference>
<keyword evidence="2" id="KW-0479">Metal-binding</keyword>
<proteinExistence type="inferred from homology"/>
<evidence type="ECO:0000256" key="1">
    <source>
        <dbReference type="ARBA" id="ARBA00008518"/>
    </source>
</evidence>
<dbReference type="InterPro" id="IPR018957">
    <property type="entry name" value="Znf_C3HC4_RING-type"/>
</dbReference>
<sequence>MTSGELCLFSSPNFTRIGLCKLCCHFAKPVRLPGCGHSFCQRCILQYCKGRQRAACPLCREDFERKDLRPNRELAALVNLIRQEVKEDVALETAERTRNVIIQCYSSTQLNGTK</sequence>
<keyword evidence="3 5" id="KW-0863">Zinc-finger</keyword>
<dbReference type="AlphaFoldDB" id="A0A672VF84"/>
<reference evidence="7" key="2">
    <citation type="submission" date="2025-08" db="UniProtKB">
        <authorList>
            <consortium name="Ensembl"/>
        </authorList>
    </citation>
    <scope>IDENTIFICATION</scope>
</reference>
<keyword evidence="8" id="KW-1185">Reference proteome</keyword>
<dbReference type="PROSITE" id="PS50089">
    <property type="entry name" value="ZF_RING_2"/>
    <property type="match status" value="1"/>
</dbReference>
<evidence type="ECO:0000256" key="5">
    <source>
        <dbReference type="PROSITE-ProRule" id="PRU00175"/>
    </source>
</evidence>
<accession>A0A672VF84</accession>
<dbReference type="Ensembl" id="ENSSHBT00005030069.1">
    <property type="protein sequence ID" value="ENSSHBP00005025268.1"/>
    <property type="gene ID" value="ENSSHBG00005021024.1"/>
</dbReference>
<evidence type="ECO:0000256" key="3">
    <source>
        <dbReference type="ARBA" id="ARBA00022771"/>
    </source>
</evidence>
<dbReference type="PANTHER" id="PTHR24103">
    <property type="entry name" value="E3 UBIQUITIN-PROTEIN LIGASE TRIM"/>
    <property type="match status" value="1"/>
</dbReference>
<dbReference type="InterPro" id="IPR050143">
    <property type="entry name" value="TRIM/RBCC"/>
</dbReference>
<evidence type="ECO:0000256" key="4">
    <source>
        <dbReference type="ARBA" id="ARBA00022833"/>
    </source>
</evidence>
<evidence type="ECO:0000259" key="6">
    <source>
        <dbReference type="PROSITE" id="PS50089"/>
    </source>
</evidence>
<reference evidence="7" key="3">
    <citation type="submission" date="2025-09" db="UniProtKB">
        <authorList>
            <consortium name="Ensembl"/>
        </authorList>
    </citation>
    <scope>IDENTIFICATION</scope>
</reference>
<dbReference type="Pfam" id="PF00097">
    <property type="entry name" value="zf-C3HC4"/>
    <property type="match status" value="1"/>
</dbReference>
<evidence type="ECO:0000313" key="8">
    <source>
        <dbReference type="Proteomes" id="UP000472266"/>
    </source>
</evidence>
<keyword evidence="4" id="KW-0862">Zinc</keyword>
<name>A0A672VF84_STRHB</name>
<evidence type="ECO:0000256" key="2">
    <source>
        <dbReference type="ARBA" id="ARBA00022723"/>
    </source>
</evidence>
<dbReference type="InterPro" id="IPR001841">
    <property type="entry name" value="Znf_RING"/>
</dbReference>
<dbReference type="InterPro" id="IPR017907">
    <property type="entry name" value="Znf_RING_CS"/>
</dbReference>
<dbReference type="Gene3D" id="3.30.40.10">
    <property type="entry name" value="Zinc/RING finger domain, C3HC4 (zinc finger)"/>
    <property type="match status" value="1"/>
</dbReference>
<evidence type="ECO:0000313" key="7">
    <source>
        <dbReference type="Ensembl" id="ENSSHBP00005025268.1"/>
    </source>
</evidence>
<comment type="similarity">
    <text evidence="1">Belongs to the TRIM/RBCC family.</text>
</comment>
<dbReference type="GeneTree" id="ENSGT00960000190852"/>
<dbReference type="GO" id="GO:0008270">
    <property type="term" value="F:zinc ion binding"/>
    <property type="evidence" value="ECO:0007669"/>
    <property type="project" value="UniProtKB-KW"/>
</dbReference>
<protein>
    <recommendedName>
        <fullName evidence="6">RING-type domain-containing protein</fullName>
    </recommendedName>
</protein>
<dbReference type="Proteomes" id="UP000472266">
    <property type="component" value="Chromosome 17"/>
</dbReference>
<organism evidence="7 8">
    <name type="scientific">Strigops habroptila</name>
    <name type="common">Kakapo</name>
    <dbReference type="NCBI Taxonomy" id="2489341"/>
    <lineage>
        <taxon>Eukaryota</taxon>
        <taxon>Metazoa</taxon>
        <taxon>Chordata</taxon>
        <taxon>Craniata</taxon>
        <taxon>Vertebrata</taxon>
        <taxon>Euteleostomi</taxon>
        <taxon>Archelosauria</taxon>
        <taxon>Archosauria</taxon>
        <taxon>Dinosauria</taxon>
        <taxon>Saurischia</taxon>
        <taxon>Theropoda</taxon>
        <taxon>Coelurosauria</taxon>
        <taxon>Aves</taxon>
        <taxon>Neognathae</taxon>
        <taxon>Neoaves</taxon>
        <taxon>Telluraves</taxon>
        <taxon>Australaves</taxon>
        <taxon>Psittaciformes</taxon>
        <taxon>Psittacidae</taxon>
        <taxon>Strigops</taxon>
    </lineage>
</organism>
<dbReference type="SMART" id="SM00184">
    <property type="entry name" value="RING"/>
    <property type="match status" value="1"/>
</dbReference>